<dbReference type="GO" id="GO:0032259">
    <property type="term" value="P:methylation"/>
    <property type="evidence" value="ECO:0007669"/>
    <property type="project" value="UniProtKB-KW"/>
</dbReference>
<evidence type="ECO:0000256" key="5">
    <source>
        <dbReference type="ARBA" id="ARBA00048957"/>
    </source>
</evidence>
<keyword evidence="4" id="KW-0949">S-adenosyl-L-methionine</keyword>
<dbReference type="InterPro" id="IPR007757">
    <property type="entry name" value="MT-A70-like"/>
</dbReference>
<accession>A0A1G4JCF6</accession>
<keyword evidence="3" id="KW-0808">Transferase</keyword>
<evidence type="ECO:0000256" key="4">
    <source>
        <dbReference type="ARBA" id="ARBA00022691"/>
    </source>
</evidence>
<name>A0A1G4JCF6_9SACH</name>
<keyword evidence="8" id="KW-1185">Reference proteome</keyword>
<dbReference type="GO" id="GO:0036396">
    <property type="term" value="C:RNA N6-methyladenosine methyltransferase complex"/>
    <property type="evidence" value="ECO:0007669"/>
    <property type="project" value="TreeGrafter"/>
</dbReference>
<dbReference type="Pfam" id="PF05063">
    <property type="entry name" value="MT-A70"/>
    <property type="match status" value="1"/>
</dbReference>
<evidence type="ECO:0000313" key="8">
    <source>
        <dbReference type="Proteomes" id="UP000191024"/>
    </source>
</evidence>
<evidence type="ECO:0000313" key="7">
    <source>
        <dbReference type="EMBL" id="SCU87801.1"/>
    </source>
</evidence>
<dbReference type="EMBL" id="LT598463">
    <property type="protein sequence ID" value="SCU87801.1"/>
    <property type="molecule type" value="Genomic_DNA"/>
</dbReference>
<evidence type="ECO:0000256" key="2">
    <source>
        <dbReference type="ARBA" id="ARBA00022603"/>
    </source>
</evidence>
<dbReference type="SUPFAM" id="SSF53335">
    <property type="entry name" value="S-adenosyl-L-methionine-dependent methyltransferases"/>
    <property type="match status" value="1"/>
</dbReference>
<evidence type="ECO:0000256" key="3">
    <source>
        <dbReference type="ARBA" id="ARBA00022679"/>
    </source>
</evidence>
<protein>
    <recommendedName>
        <fullName evidence="1">mRNA m(6)A methyltransferase</fullName>
        <ecNumber evidence="1">2.1.1.348</ecNumber>
    </recommendedName>
</protein>
<dbReference type="Proteomes" id="UP000191024">
    <property type="component" value="Chromosome D"/>
</dbReference>
<sequence>MIEETKLVDFLLEKGVDLLNEPLSGKLDDIYRLFIKFLETEETARGIGMADFVDTLNTLAEICPGAISTSCDSRPDSSWLHEYRLDSVNLELVGLMSHSLRGERITSVEMTNILAPTRGLDLGQRLRGILETNADDEIDTQLELLLGTKPASFALAKENARIILPQQAFIPNCNDPKHTSDLGSAAQIMNNKLIGFKLSKLSADEIKCMLSKIHYVPNLKPQTNIALGDCSYLDTCHKLGMCRYVHYLQYVPEALQQSVQHEVEKNNSKKLDSKRITFYTHGFCTSMASRMPLPAQWIQCDVRKFDFSVLGKFSVILADPAWNIHMNLPYGTCNDSELSQLPLDLLQDEGIMFLWVTGRAIEMGKNSLVKWGYEVCDEISWIKTNQLGRTIVTGRTGHWLNHSKEHLLVGIKGKAAWLNRQVDIDLIVSCARETSRKPDELYGMIERVVGPHARKLELFGRDHNTRAGWMTIGDQLQGSSIHELDVERKYERFLSHGFEKAPVVV</sequence>
<dbReference type="GO" id="GO:0005634">
    <property type="term" value="C:nucleus"/>
    <property type="evidence" value="ECO:0007669"/>
    <property type="project" value="TreeGrafter"/>
</dbReference>
<keyword evidence="2" id="KW-0489">Methyltransferase</keyword>
<dbReference type="STRING" id="1230905.A0A1G4JCF6"/>
<dbReference type="PANTHER" id="PTHR12829:SF7">
    <property type="entry name" value="N6-ADENOSINE-METHYLTRANSFERASE CATALYTIC SUBUNIT"/>
    <property type="match status" value="1"/>
</dbReference>
<organism evidence="7 8">
    <name type="scientific">Lachancea mirantina</name>
    <dbReference type="NCBI Taxonomy" id="1230905"/>
    <lineage>
        <taxon>Eukaryota</taxon>
        <taxon>Fungi</taxon>
        <taxon>Dikarya</taxon>
        <taxon>Ascomycota</taxon>
        <taxon>Saccharomycotina</taxon>
        <taxon>Saccharomycetes</taxon>
        <taxon>Saccharomycetales</taxon>
        <taxon>Saccharomycetaceae</taxon>
        <taxon>Lachancea</taxon>
    </lineage>
</organism>
<dbReference type="PROSITE" id="PS51143">
    <property type="entry name" value="MT_A70"/>
    <property type="match status" value="1"/>
</dbReference>
<dbReference type="AlphaFoldDB" id="A0A1G4JCF6"/>
<evidence type="ECO:0000256" key="1">
    <source>
        <dbReference type="ARBA" id="ARBA00012160"/>
    </source>
</evidence>
<dbReference type="EC" id="2.1.1.348" evidence="1"/>
<dbReference type="InterPro" id="IPR029063">
    <property type="entry name" value="SAM-dependent_MTases_sf"/>
</dbReference>
<gene>
    <name evidence="7" type="ORF">LAMI_0D07536G</name>
</gene>
<dbReference type="PANTHER" id="PTHR12829">
    <property type="entry name" value="N6-ADENOSINE-METHYLTRANSFERASE"/>
    <property type="match status" value="1"/>
</dbReference>
<reference evidence="7 8" key="1">
    <citation type="submission" date="2016-03" db="EMBL/GenBank/DDBJ databases">
        <authorList>
            <person name="Devillers H."/>
        </authorList>
    </citation>
    <scope>NUCLEOTIDE SEQUENCE [LARGE SCALE GENOMIC DNA]</scope>
    <source>
        <strain evidence="7">CBS 11717</strain>
    </source>
</reference>
<dbReference type="OrthoDB" id="10262526at2759"/>
<evidence type="ECO:0000256" key="6">
    <source>
        <dbReference type="PROSITE-ProRule" id="PRU00489"/>
    </source>
</evidence>
<comment type="catalytic activity">
    <reaction evidence="5">
        <text>an adenosine in mRNA + S-adenosyl-L-methionine = an N(6)-methyladenosine in mRNA + S-adenosyl-L-homocysteine + H(+)</text>
        <dbReference type="Rhea" id="RHEA:55584"/>
        <dbReference type="Rhea" id="RHEA-COMP:12414"/>
        <dbReference type="Rhea" id="RHEA-COMP:12417"/>
        <dbReference type="ChEBI" id="CHEBI:15378"/>
        <dbReference type="ChEBI" id="CHEBI:57856"/>
        <dbReference type="ChEBI" id="CHEBI:59789"/>
        <dbReference type="ChEBI" id="CHEBI:74411"/>
        <dbReference type="ChEBI" id="CHEBI:74449"/>
        <dbReference type="EC" id="2.1.1.348"/>
    </reaction>
</comment>
<comment type="similarity">
    <text evidence="6">Belongs to the MT-A70-like family.</text>
</comment>
<dbReference type="GO" id="GO:0001734">
    <property type="term" value="F:mRNA m(6)A methyltransferase activity"/>
    <property type="evidence" value="ECO:0007669"/>
    <property type="project" value="UniProtKB-EC"/>
</dbReference>
<proteinExistence type="inferred from homology"/>